<gene>
    <name evidence="10" type="ORF">BXYJ_LOCUS10860</name>
</gene>
<keyword evidence="5" id="KW-1015">Disulfide bond</keyword>
<feature type="region of interest" description="Disordered" evidence="8">
    <location>
        <begin position="1"/>
        <end position="21"/>
    </location>
</feature>
<comment type="caution">
    <text evidence="10">The sequence shown here is derived from an EMBL/GenBank/DDBJ whole genome shotgun (WGS) entry which is preliminary data.</text>
</comment>
<dbReference type="Proteomes" id="UP000659654">
    <property type="component" value="Unassembled WGS sequence"/>
</dbReference>
<evidence type="ECO:0000256" key="2">
    <source>
        <dbReference type="ARBA" id="ARBA00006692"/>
    </source>
</evidence>
<evidence type="ECO:0000313" key="10">
    <source>
        <dbReference type="EMBL" id="CAD5230184.1"/>
    </source>
</evidence>
<feature type="compositionally biased region" description="Low complexity" evidence="8">
    <location>
        <begin position="1090"/>
        <end position="1109"/>
    </location>
</feature>
<evidence type="ECO:0000259" key="9">
    <source>
        <dbReference type="PROSITE" id="PS50835"/>
    </source>
</evidence>
<keyword evidence="3" id="KW-0963">Cytoplasm</keyword>
<evidence type="ECO:0000256" key="8">
    <source>
        <dbReference type="SAM" id="MobiDB-lite"/>
    </source>
</evidence>
<organism evidence="10 11">
    <name type="scientific">Bursaphelenchus xylophilus</name>
    <name type="common">Pinewood nematode worm</name>
    <name type="synonym">Aphelenchoides xylophilus</name>
    <dbReference type="NCBI Taxonomy" id="6326"/>
    <lineage>
        <taxon>Eukaryota</taxon>
        <taxon>Metazoa</taxon>
        <taxon>Ecdysozoa</taxon>
        <taxon>Nematoda</taxon>
        <taxon>Chromadorea</taxon>
        <taxon>Rhabditida</taxon>
        <taxon>Tylenchina</taxon>
        <taxon>Tylenchomorpha</taxon>
        <taxon>Aphelenchoidea</taxon>
        <taxon>Aphelenchoididae</taxon>
        <taxon>Bursaphelenchus</taxon>
    </lineage>
</organism>
<dbReference type="InterPro" id="IPR018159">
    <property type="entry name" value="Spectrin/alpha-actinin"/>
</dbReference>
<evidence type="ECO:0000256" key="6">
    <source>
        <dbReference type="ARBA" id="ARBA00023319"/>
    </source>
</evidence>
<dbReference type="SMART" id="SM00409">
    <property type="entry name" value="IG"/>
    <property type="match status" value="6"/>
</dbReference>
<feature type="domain" description="Ig-like" evidence="9">
    <location>
        <begin position="892"/>
        <end position="975"/>
    </location>
</feature>
<dbReference type="PANTHER" id="PTHR47633:SF4">
    <property type="entry name" value="MYOPALLADIN ISOFORM X1"/>
    <property type="match status" value="1"/>
</dbReference>
<dbReference type="InterPro" id="IPR003599">
    <property type="entry name" value="Ig_sub"/>
</dbReference>
<keyword evidence="7" id="KW-0175">Coiled coil</keyword>
<dbReference type="InterPro" id="IPR056701">
    <property type="entry name" value="DUF7799"/>
</dbReference>
<dbReference type="Pfam" id="PF25075">
    <property type="entry name" value="DUF7799"/>
    <property type="match status" value="1"/>
</dbReference>
<dbReference type="EMBL" id="CAJFDI010000005">
    <property type="protein sequence ID" value="CAD5230184.1"/>
    <property type="molecule type" value="Genomic_DNA"/>
</dbReference>
<dbReference type="OrthoDB" id="114660at2759"/>
<keyword evidence="6" id="KW-0393">Immunoglobulin domain</keyword>
<feature type="coiled-coil region" evidence="7">
    <location>
        <begin position="705"/>
        <end position="765"/>
    </location>
</feature>
<dbReference type="InterPro" id="IPR007110">
    <property type="entry name" value="Ig-like_dom"/>
</dbReference>
<evidence type="ECO:0000256" key="5">
    <source>
        <dbReference type="ARBA" id="ARBA00023157"/>
    </source>
</evidence>
<dbReference type="Gene3D" id="1.20.58.60">
    <property type="match status" value="2"/>
</dbReference>
<feature type="domain" description="Ig-like" evidence="9">
    <location>
        <begin position="1634"/>
        <end position="1723"/>
    </location>
</feature>
<keyword evidence="4" id="KW-0677">Repeat</keyword>
<evidence type="ECO:0000256" key="1">
    <source>
        <dbReference type="ARBA" id="ARBA00004496"/>
    </source>
</evidence>
<dbReference type="Proteomes" id="UP000582659">
    <property type="component" value="Unassembled WGS sequence"/>
</dbReference>
<name>A0A7I8XN18_BURXY</name>
<feature type="domain" description="Ig-like" evidence="9">
    <location>
        <begin position="1536"/>
        <end position="1626"/>
    </location>
</feature>
<dbReference type="GO" id="GO:0019899">
    <property type="term" value="F:enzyme binding"/>
    <property type="evidence" value="ECO:0007669"/>
    <property type="project" value="UniProtKB-ARBA"/>
</dbReference>
<dbReference type="SUPFAM" id="SSF46966">
    <property type="entry name" value="Spectrin repeat"/>
    <property type="match status" value="2"/>
</dbReference>
<dbReference type="PROSITE" id="PS50835">
    <property type="entry name" value="IG_LIKE"/>
    <property type="match status" value="6"/>
</dbReference>
<protein>
    <submittedName>
        <fullName evidence="10">(pine wood nematode) hypothetical protein</fullName>
    </submittedName>
</protein>
<feature type="domain" description="Ig-like" evidence="9">
    <location>
        <begin position="994"/>
        <end position="1083"/>
    </location>
</feature>
<evidence type="ECO:0000256" key="7">
    <source>
        <dbReference type="SAM" id="Coils"/>
    </source>
</evidence>
<feature type="region of interest" description="Disordered" evidence="8">
    <location>
        <begin position="1085"/>
        <end position="1115"/>
    </location>
</feature>
<dbReference type="InterPro" id="IPR013098">
    <property type="entry name" value="Ig_I-set"/>
</dbReference>
<feature type="region of interest" description="Disordered" evidence="8">
    <location>
        <begin position="1132"/>
        <end position="1151"/>
    </location>
</feature>
<feature type="compositionally biased region" description="Polar residues" evidence="8">
    <location>
        <begin position="1133"/>
        <end position="1151"/>
    </location>
</feature>
<dbReference type="PANTHER" id="PTHR47633">
    <property type="entry name" value="IMMUNOGLOBULIN"/>
    <property type="match status" value="1"/>
</dbReference>
<dbReference type="Pfam" id="PF07679">
    <property type="entry name" value="I-set"/>
    <property type="match status" value="6"/>
</dbReference>
<dbReference type="SMART" id="SM00408">
    <property type="entry name" value="IGc2"/>
    <property type="match status" value="6"/>
</dbReference>
<dbReference type="InterPro" id="IPR003598">
    <property type="entry name" value="Ig_sub2"/>
</dbReference>
<evidence type="ECO:0000256" key="4">
    <source>
        <dbReference type="ARBA" id="ARBA00022737"/>
    </source>
</evidence>
<dbReference type="InterPro" id="IPR058157">
    <property type="entry name" value="Spectrin_met"/>
</dbReference>
<feature type="domain" description="Ig-like" evidence="9">
    <location>
        <begin position="789"/>
        <end position="877"/>
    </location>
</feature>
<dbReference type="Pfam" id="PF25101">
    <property type="entry name" value="Spectrin_7"/>
    <property type="match status" value="1"/>
</dbReference>
<comment type="similarity">
    <text evidence="2">Belongs to the protein kinase superfamily. CAMK Ser/Thr protein kinase family.</text>
</comment>
<feature type="coiled-coil region" evidence="7">
    <location>
        <begin position="629"/>
        <end position="656"/>
    </location>
</feature>
<dbReference type="Gene3D" id="2.60.40.10">
    <property type="entry name" value="Immunoglobulins"/>
    <property type="match status" value="6"/>
</dbReference>
<evidence type="ECO:0000313" key="11">
    <source>
        <dbReference type="Proteomes" id="UP000659654"/>
    </source>
</evidence>
<dbReference type="FunFam" id="2.60.40.10:FF:000032">
    <property type="entry name" value="palladin isoform X1"/>
    <property type="match status" value="2"/>
</dbReference>
<dbReference type="InterPro" id="IPR013783">
    <property type="entry name" value="Ig-like_fold"/>
</dbReference>
<dbReference type="InterPro" id="IPR036179">
    <property type="entry name" value="Ig-like_dom_sf"/>
</dbReference>
<sequence>MPPLIPAEDQKPPASVGGKPGTTTISTIAVRAEPHTTIVIAMLNSQGDIHLRIDEMSPRLLEIGETMEEAETLFDSHTDLAARLATKESQVEELLTRANELAHEQEEDYNIYVYESMADSLTLAWKELNKQLELRGYILEDVLRFHELAKQHEKLVAKVHHYLKKLFEDGDDEKTINTVRNTVEDIIQTTVEAIGLGSEIITQIRVLGALADNDERLNEIVESCLIIEKVMLKMSNDWEYVETVWSEEKQRLEIDVEPQEGTLKKKKPEEAPKKVDHGKLGAQLNGIETWLNNSKKKLKKDPKYIQQVVAEGKTQRENLLRIEEIVQKNIPQSPLATKVESLKVSINKFLDELQNEGRSKNQVEIFLQNANIVLNQLDQMERDLKVASAALAAELAPLAKQKTKKVIDEGSQILRQEDNLKVREVLESLHNRLRQVEELAAHRVSVNRRLSEKLIELNEWLKTTAEPFLADNGHVGGSGQSAAEFLNAHKQFETQLFNKEQEVNSVIQQCFELNEEGQQQIKEFRQRYEVLKGNLERRIEMGTVLQKIFKLNGDLDKSLQTLADSLNDSDLYKNELAFNDLTNLLHNVQESLAQEKHQVEKFSALSKSAQNTDLNLRSQKVEESLSIILNEHQKIFEELQEELRNWQLKRDARKAASKTVEEVQIWQVETTELIGNLETKFKEVKAGDEGKVKKEIEEKIGKIPLKEQQEKIGQVQQHVEQSQDAELGQKLDYLHRDQQLLKRRLSDLEQELSHLTSETVTEEQTTVITRFPTSEVVQHQHQIPRGHAPNLIAGLENLEVTEGQPVEFCVKIDSEPPSKVQWLKDGRVIKSSPDYRQHFDGEVATLRIDETFLEDSANYTFVAENLHGTAQSVAQLTVRSRSKNPTPLEDKPRFVRQLQNVDVREGTTAVLECVCVAKPEPQVTWCKEESVIRESDRIRIDYTGDKCVLRILGANSGDAGLYKVIAKNIHGESINFCRLQVQSPQPTAQSGLPPHFDPPLTNQVVVEGEPATLEVKAFGEPIPKVEWTLNNNQIQEDGNVKVGNEPDGWSRVKITSVQHDNTGLYAVRAINNSGEARTAATLNLIPQPRPSQVHHQQSQQSITRRSSSPRTEHYNQEKQILIQQLQKVHQDYHSNYSSTERATPTSLHKTQSAYENRFPQPEDCTDFGFSSLANAPQFIRPFQEEYTVNEGEKIQLDCLMVGNPRPKVQWFFNDRPIKSNWQFAEFPNIGDTYYISFAPAKLENAGYYRIVAENVRGRTESTTLIHIRPKSMIPPPSRKTPQRFIQKDFGATDYAPSPTYYSDRGSTSSPARRIMSQSAYQPRDHGPYERFAQSQSPQYYTTEERYQNEEIVYSPSSQGYPQQIVDSQRYPQSSPGPQRVGGGYIGVPGHQNIHHVHQSGHDEYTAHRAGSEGRFGSPATQRFSQGQNVANYPVQGGIRALGHQNIHHVQQDGHGEYIGHGVQTEGQFVPPGSQRYSQDRIVSNQSYDQVFSPSYPQEFAKFEEPNYSQQEYQEYQQSYEQDELDLARRSSDAQPPHFIQTLQSYVASIGENVQFDAIVTANPEPEIVWTKDGHLIDQKVSPHLQFVQQGEHIALIVNNAQPEDCGKYMCSVRNVLGVATSSAQFVVRPNTVAPDFIQRLISEEVAEGQPLRWTVKTTGDPEPHVVWLRNGEPIPNCPEVQLITEGPGVHSLFIPAVEQADGGQFTCVAENVAGEARSTADLVVRPAGSEPGAYFHITKVTQEKRVNGEDVAQSETFAIESPK</sequence>
<dbReference type="GO" id="GO:0031672">
    <property type="term" value="C:A band"/>
    <property type="evidence" value="ECO:0007669"/>
    <property type="project" value="UniProtKB-ARBA"/>
</dbReference>
<reference evidence="10" key="1">
    <citation type="submission" date="2020-09" db="EMBL/GenBank/DDBJ databases">
        <authorList>
            <person name="Kikuchi T."/>
        </authorList>
    </citation>
    <scope>NUCLEOTIDE SEQUENCE</scope>
    <source>
        <strain evidence="10">Ka4C1</strain>
    </source>
</reference>
<dbReference type="EMBL" id="CAJFCV020000005">
    <property type="protein sequence ID" value="CAG9121101.1"/>
    <property type="molecule type" value="Genomic_DNA"/>
</dbReference>
<dbReference type="SUPFAM" id="SSF48726">
    <property type="entry name" value="Immunoglobulin"/>
    <property type="match status" value="6"/>
</dbReference>
<keyword evidence="11" id="KW-1185">Reference proteome</keyword>
<dbReference type="FunFam" id="2.60.40.10:FF:000080">
    <property type="entry name" value="Myosin light chain kinase, smooth muscle"/>
    <property type="match status" value="1"/>
</dbReference>
<comment type="subcellular location">
    <subcellularLocation>
        <location evidence="1">Cytoplasm</location>
    </subcellularLocation>
</comment>
<dbReference type="FunFam" id="2.60.40.10:FF:000425">
    <property type="entry name" value="Myosin light chain kinase"/>
    <property type="match status" value="3"/>
</dbReference>
<dbReference type="SMART" id="SM00150">
    <property type="entry name" value="SPEC"/>
    <property type="match status" value="2"/>
</dbReference>
<proteinExistence type="inferred from homology"/>
<evidence type="ECO:0000256" key="3">
    <source>
        <dbReference type="ARBA" id="ARBA00022490"/>
    </source>
</evidence>
<feature type="domain" description="Ig-like" evidence="9">
    <location>
        <begin position="1176"/>
        <end position="1265"/>
    </location>
</feature>
<accession>A0A7I8XN18</accession>